<dbReference type="PANTHER" id="PTHR12972">
    <property type="entry name" value="DOWNSTREAM NEIGHBOR OF SON"/>
    <property type="match status" value="1"/>
</dbReference>
<dbReference type="AlphaFoldDB" id="A0A453JJV3"/>
<evidence type="ECO:0000313" key="1">
    <source>
        <dbReference type="EnsemblPlants" id="AET5Gv20086000.14"/>
    </source>
</evidence>
<keyword evidence="2" id="KW-1185">Reference proteome</keyword>
<reference evidence="1" key="5">
    <citation type="journal article" date="2021" name="G3 (Bethesda)">
        <title>Aegilops tauschii genome assembly Aet v5.0 features greater sequence contiguity and improved annotation.</title>
        <authorList>
            <person name="Wang L."/>
            <person name="Zhu T."/>
            <person name="Rodriguez J.C."/>
            <person name="Deal K.R."/>
            <person name="Dubcovsky J."/>
            <person name="McGuire P.E."/>
            <person name="Lux T."/>
            <person name="Spannagl M."/>
            <person name="Mayer K.F.X."/>
            <person name="Baldrich P."/>
            <person name="Meyers B.C."/>
            <person name="Huo N."/>
            <person name="Gu Y.Q."/>
            <person name="Zhou H."/>
            <person name="Devos K.M."/>
            <person name="Bennetzen J.L."/>
            <person name="Unver T."/>
            <person name="Budak H."/>
            <person name="Gulick P.J."/>
            <person name="Galiba G."/>
            <person name="Kalapos B."/>
            <person name="Nelson D.R."/>
            <person name="Li P."/>
            <person name="You F.M."/>
            <person name="Luo M.C."/>
            <person name="Dvorak J."/>
        </authorList>
    </citation>
    <scope>NUCLEOTIDE SEQUENCE [LARGE SCALE GENOMIC DNA]</scope>
    <source>
        <strain evidence="1">cv. AL8/78</strain>
    </source>
</reference>
<reference evidence="1" key="3">
    <citation type="journal article" date="2017" name="Nature">
        <title>Genome sequence of the progenitor of the wheat D genome Aegilops tauschii.</title>
        <authorList>
            <person name="Luo M.C."/>
            <person name="Gu Y.Q."/>
            <person name="Puiu D."/>
            <person name="Wang H."/>
            <person name="Twardziok S.O."/>
            <person name="Deal K.R."/>
            <person name="Huo N."/>
            <person name="Zhu T."/>
            <person name="Wang L."/>
            <person name="Wang Y."/>
            <person name="McGuire P.E."/>
            <person name="Liu S."/>
            <person name="Long H."/>
            <person name="Ramasamy R.K."/>
            <person name="Rodriguez J.C."/>
            <person name="Van S.L."/>
            <person name="Yuan L."/>
            <person name="Wang Z."/>
            <person name="Xia Z."/>
            <person name="Xiao L."/>
            <person name="Anderson O.D."/>
            <person name="Ouyang S."/>
            <person name="Liang Y."/>
            <person name="Zimin A.V."/>
            <person name="Pertea G."/>
            <person name="Qi P."/>
            <person name="Bennetzen J.L."/>
            <person name="Dai X."/>
            <person name="Dawson M.W."/>
            <person name="Muller H.G."/>
            <person name="Kugler K."/>
            <person name="Rivarola-Duarte L."/>
            <person name="Spannagl M."/>
            <person name="Mayer K.F.X."/>
            <person name="Lu F.H."/>
            <person name="Bevan M.W."/>
            <person name="Leroy P."/>
            <person name="Li P."/>
            <person name="You F.M."/>
            <person name="Sun Q."/>
            <person name="Liu Z."/>
            <person name="Lyons E."/>
            <person name="Wicker T."/>
            <person name="Salzberg S.L."/>
            <person name="Devos K.M."/>
            <person name="Dvorak J."/>
        </authorList>
    </citation>
    <scope>NUCLEOTIDE SEQUENCE [LARGE SCALE GENOMIC DNA]</scope>
    <source>
        <strain evidence="1">cv. AL8/78</strain>
    </source>
</reference>
<evidence type="ECO:0000313" key="2">
    <source>
        <dbReference type="Proteomes" id="UP000015105"/>
    </source>
</evidence>
<protein>
    <submittedName>
        <fullName evidence="1">Uncharacterized protein</fullName>
    </submittedName>
</protein>
<dbReference type="Proteomes" id="UP000015105">
    <property type="component" value="Chromosome 5D"/>
</dbReference>
<dbReference type="PANTHER" id="PTHR12972:SF1">
    <property type="entry name" value="PROTEIN DOWNSTREAM NEIGHBOR OF SON"/>
    <property type="match status" value="1"/>
</dbReference>
<organism evidence="1 2">
    <name type="scientific">Aegilops tauschii subsp. strangulata</name>
    <name type="common">Goatgrass</name>
    <dbReference type="NCBI Taxonomy" id="200361"/>
    <lineage>
        <taxon>Eukaryota</taxon>
        <taxon>Viridiplantae</taxon>
        <taxon>Streptophyta</taxon>
        <taxon>Embryophyta</taxon>
        <taxon>Tracheophyta</taxon>
        <taxon>Spermatophyta</taxon>
        <taxon>Magnoliopsida</taxon>
        <taxon>Liliopsida</taxon>
        <taxon>Poales</taxon>
        <taxon>Poaceae</taxon>
        <taxon>BOP clade</taxon>
        <taxon>Pooideae</taxon>
        <taxon>Triticodae</taxon>
        <taxon>Triticeae</taxon>
        <taxon>Triticinae</taxon>
        <taxon>Aegilops</taxon>
    </lineage>
</organism>
<dbReference type="Gramene" id="AET5Gv20086000.14">
    <property type="protein sequence ID" value="AET5Gv20086000.14"/>
    <property type="gene ID" value="AET5Gv20086000"/>
</dbReference>
<sequence length="358" mass="38938">MLPAPIVSAMLSSTARGEKDFIHKRYQDWEDSFQNLYYMFRKNLLNIFYVCTAQFVALFISGNCLEKQSCNAYLSQSTRGMRSLLRKQGVSFSMPLCKAEMEQATEDDLIEFSKIRTLNLGQTLHIDALSEVDNTTQSLLSFTGNKSVHGLYDVLLNYKSFLNSLSATDVPVLYSPVPFQNGSLHIPKNTRSRSTLSIHSNLDQPHYMFYNALFVQKLGKSHTLPEYIVLQVICREMRKADSGLASSSVLDDAGEPGSAASDPPLAAGSVCYSMEIKDAALPPWVVSGVCAAMTSDTDRFDLTIATEPSSLGLNAALASLGGGAQSKTTPPEGGCEALVVPGAVLVPLLRSAALRGLR</sequence>
<dbReference type="EnsemblPlants" id="AET5Gv20086000.14">
    <property type="protein sequence ID" value="AET5Gv20086000.14"/>
    <property type="gene ID" value="AET5Gv20086000"/>
</dbReference>
<reference evidence="2" key="2">
    <citation type="journal article" date="2017" name="Nat. Plants">
        <title>The Aegilops tauschii genome reveals multiple impacts of transposons.</title>
        <authorList>
            <person name="Zhao G."/>
            <person name="Zou C."/>
            <person name="Li K."/>
            <person name="Wang K."/>
            <person name="Li T."/>
            <person name="Gao L."/>
            <person name="Zhang X."/>
            <person name="Wang H."/>
            <person name="Yang Z."/>
            <person name="Liu X."/>
            <person name="Jiang W."/>
            <person name="Mao L."/>
            <person name="Kong X."/>
            <person name="Jiao Y."/>
            <person name="Jia J."/>
        </authorList>
    </citation>
    <scope>NUCLEOTIDE SEQUENCE [LARGE SCALE GENOMIC DNA]</scope>
    <source>
        <strain evidence="2">cv. AL8/78</strain>
    </source>
</reference>
<reference evidence="2" key="1">
    <citation type="journal article" date="2014" name="Science">
        <title>Ancient hybridizations among the ancestral genomes of bread wheat.</title>
        <authorList>
            <consortium name="International Wheat Genome Sequencing Consortium,"/>
            <person name="Marcussen T."/>
            <person name="Sandve S.R."/>
            <person name="Heier L."/>
            <person name="Spannagl M."/>
            <person name="Pfeifer M."/>
            <person name="Jakobsen K.S."/>
            <person name="Wulff B.B."/>
            <person name="Steuernagel B."/>
            <person name="Mayer K.F."/>
            <person name="Olsen O.A."/>
        </authorList>
    </citation>
    <scope>NUCLEOTIDE SEQUENCE [LARGE SCALE GENOMIC DNA]</scope>
    <source>
        <strain evidence="2">cv. AL8/78</strain>
    </source>
</reference>
<proteinExistence type="predicted"/>
<dbReference type="InterPro" id="IPR024861">
    <property type="entry name" value="Donson"/>
</dbReference>
<name>A0A453JJV3_AEGTS</name>
<dbReference type="GO" id="GO:0033260">
    <property type="term" value="P:nuclear DNA replication"/>
    <property type="evidence" value="ECO:0007669"/>
    <property type="project" value="TreeGrafter"/>
</dbReference>
<accession>A0A453JJV3</accession>
<dbReference type="GO" id="GO:0005634">
    <property type="term" value="C:nucleus"/>
    <property type="evidence" value="ECO:0007669"/>
    <property type="project" value="TreeGrafter"/>
</dbReference>
<reference evidence="1" key="4">
    <citation type="submission" date="2019-03" db="UniProtKB">
        <authorList>
            <consortium name="EnsemblPlants"/>
        </authorList>
    </citation>
    <scope>IDENTIFICATION</scope>
</reference>